<feature type="region of interest" description="Disordered" evidence="8">
    <location>
        <begin position="432"/>
        <end position="461"/>
    </location>
</feature>
<keyword evidence="5 7" id="KW-0949">S-adenosyl-L-methionine</keyword>
<evidence type="ECO:0000313" key="12">
    <source>
        <dbReference type="EMBL" id="KAJ8312760.1"/>
    </source>
</evidence>
<keyword evidence="1 7" id="KW-0690">Ribosome biogenesis</keyword>
<dbReference type="InterPro" id="IPR012920">
    <property type="entry name" value="rRNA_MeTfrase_SPB1-like_C"/>
</dbReference>
<keyword evidence="4 7" id="KW-0808">Transferase</keyword>
<dbReference type="PANTHER" id="PTHR10920">
    <property type="entry name" value="RIBOSOMAL RNA METHYLTRANSFERASE"/>
    <property type="match status" value="1"/>
</dbReference>
<evidence type="ECO:0000256" key="2">
    <source>
        <dbReference type="ARBA" id="ARBA00022552"/>
    </source>
</evidence>
<accession>A0ABQ9F8Z8</accession>
<evidence type="ECO:0000256" key="8">
    <source>
        <dbReference type="SAM" id="MobiDB-lite"/>
    </source>
</evidence>
<protein>
    <recommendedName>
        <fullName evidence="7">Putative rRNA methyltransferase</fullName>
        <ecNumber evidence="7">2.1.1.-</ecNumber>
    </recommendedName>
    <alternativeName>
        <fullName evidence="7">2'-O-ribose RNA methyltransferase SPB1 homolog</fullName>
    </alternativeName>
</protein>
<feature type="active site" description="Proton acceptor" evidence="7">
    <location>
        <position position="157"/>
    </location>
</feature>
<comment type="catalytic activity">
    <reaction evidence="7">
        <text>a ribonucleotide in rRNA + S-adenosyl-L-methionine = a 2'-O-methylribonucleotide in rRNA + S-adenosyl-L-homocysteine + H(+)</text>
        <dbReference type="Rhea" id="RHEA:48628"/>
        <dbReference type="Rhea" id="RHEA-COMP:12164"/>
        <dbReference type="Rhea" id="RHEA-COMP:12165"/>
        <dbReference type="ChEBI" id="CHEBI:15378"/>
        <dbReference type="ChEBI" id="CHEBI:57856"/>
        <dbReference type="ChEBI" id="CHEBI:59789"/>
        <dbReference type="ChEBI" id="CHEBI:90675"/>
        <dbReference type="ChEBI" id="CHEBI:90676"/>
    </reaction>
</comment>
<comment type="subcellular location">
    <subcellularLocation>
        <location evidence="7">Nucleus</location>
        <location evidence="7">Nucleolus</location>
    </subcellularLocation>
</comment>
<feature type="binding site" evidence="7">
    <location>
        <position position="92"/>
    </location>
    <ligand>
        <name>S-adenosyl-L-methionine</name>
        <dbReference type="ChEBI" id="CHEBI:59789"/>
    </ligand>
</feature>
<keyword evidence="6 7" id="KW-0539">Nucleus</keyword>
<evidence type="ECO:0000256" key="6">
    <source>
        <dbReference type="ARBA" id="ARBA00023242"/>
    </source>
</evidence>
<dbReference type="PANTHER" id="PTHR10920:SF13">
    <property type="entry name" value="PRE-RRNA 2'-O-RIBOSE RNA METHYLTRANSFERASE FTSJ3"/>
    <property type="match status" value="1"/>
</dbReference>
<dbReference type="InterPro" id="IPR029063">
    <property type="entry name" value="SAM-dependent_MTases_sf"/>
</dbReference>
<feature type="region of interest" description="Disordered" evidence="8">
    <location>
        <begin position="327"/>
        <end position="347"/>
    </location>
</feature>
<dbReference type="InterPro" id="IPR024576">
    <property type="entry name" value="rRNA_MeTfrase_Spb1_DUF3381"/>
</dbReference>
<dbReference type="SUPFAM" id="SSF53335">
    <property type="entry name" value="S-adenosyl-L-methionine-dependent methyltransferases"/>
    <property type="match status" value="1"/>
</dbReference>
<dbReference type="HAMAP" id="MF_03163">
    <property type="entry name" value="RNA_methyltr_E_SPB1"/>
    <property type="match status" value="1"/>
</dbReference>
<feature type="domain" description="Ribosomal RNA methyltransferase FtsJ" evidence="9">
    <location>
        <begin position="24"/>
        <end position="200"/>
    </location>
</feature>
<evidence type="ECO:0000259" key="9">
    <source>
        <dbReference type="Pfam" id="PF01728"/>
    </source>
</evidence>
<dbReference type="InterPro" id="IPR015507">
    <property type="entry name" value="rRNA-MeTfrase_E"/>
</dbReference>
<keyword evidence="13" id="KW-1185">Reference proteome</keyword>
<feature type="binding site" evidence="7">
    <location>
        <position position="76"/>
    </location>
    <ligand>
        <name>S-adenosyl-L-methionine</name>
        <dbReference type="ChEBI" id="CHEBI:59789"/>
    </ligand>
</feature>
<feature type="compositionally biased region" description="Acidic residues" evidence="8">
    <location>
        <begin position="439"/>
        <end position="461"/>
    </location>
</feature>
<dbReference type="Pfam" id="PF07780">
    <property type="entry name" value="Spb1_C"/>
    <property type="match status" value="1"/>
</dbReference>
<comment type="function">
    <text evidence="7">Probable methyltransferase involved in the maturation of rRNA and in the biogenesis of ribosomal subunits.</text>
</comment>
<reference evidence="12 13" key="1">
    <citation type="submission" date="2022-12" db="EMBL/GenBank/DDBJ databases">
        <title>Chromosome-level genome of Tegillarca granosa.</title>
        <authorList>
            <person name="Kim J."/>
        </authorList>
    </citation>
    <scope>NUCLEOTIDE SEQUENCE [LARGE SCALE GENOMIC DNA]</scope>
    <source>
        <strain evidence="12">Teg-2019</strain>
        <tissue evidence="12">Adductor muscle</tissue>
    </source>
</reference>
<dbReference type="InterPro" id="IPR050082">
    <property type="entry name" value="RNA_methyltr_RlmE"/>
</dbReference>
<feature type="binding site" evidence="7">
    <location>
        <position position="56"/>
    </location>
    <ligand>
        <name>S-adenosyl-L-methionine</name>
        <dbReference type="ChEBI" id="CHEBI:59789"/>
    </ligand>
</feature>
<evidence type="ECO:0000259" key="11">
    <source>
        <dbReference type="Pfam" id="PF11861"/>
    </source>
</evidence>
<dbReference type="EMBL" id="JARBDR010000440">
    <property type="protein sequence ID" value="KAJ8312760.1"/>
    <property type="molecule type" value="Genomic_DNA"/>
</dbReference>
<dbReference type="InterPro" id="IPR002877">
    <property type="entry name" value="RNA_MeTrfase_FtsJ_dom"/>
</dbReference>
<keyword evidence="3 7" id="KW-0489">Methyltransferase</keyword>
<dbReference type="EC" id="2.1.1.-" evidence="7"/>
<comment type="similarity">
    <text evidence="7">Belongs to the class I-like SAM-binding methyltransferase superfamily. RNA methyltransferase RlmE family. SPB1 subfamily.</text>
</comment>
<feature type="compositionally biased region" description="Acidic residues" evidence="8">
    <location>
        <begin position="338"/>
        <end position="347"/>
    </location>
</feature>
<feature type="region of interest" description="Disordered" evidence="8">
    <location>
        <begin position="584"/>
        <end position="658"/>
    </location>
</feature>
<dbReference type="Pfam" id="PF11861">
    <property type="entry name" value="DUF3381"/>
    <property type="match status" value="1"/>
</dbReference>
<evidence type="ECO:0000256" key="3">
    <source>
        <dbReference type="ARBA" id="ARBA00022603"/>
    </source>
</evidence>
<organism evidence="12 13">
    <name type="scientific">Tegillarca granosa</name>
    <name type="common">Malaysian cockle</name>
    <name type="synonym">Anadara granosa</name>
    <dbReference type="NCBI Taxonomy" id="220873"/>
    <lineage>
        <taxon>Eukaryota</taxon>
        <taxon>Metazoa</taxon>
        <taxon>Spiralia</taxon>
        <taxon>Lophotrochozoa</taxon>
        <taxon>Mollusca</taxon>
        <taxon>Bivalvia</taxon>
        <taxon>Autobranchia</taxon>
        <taxon>Pteriomorphia</taxon>
        <taxon>Arcoida</taxon>
        <taxon>Arcoidea</taxon>
        <taxon>Arcidae</taxon>
        <taxon>Tegillarca</taxon>
    </lineage>
</organism>
<evidence type="ECO:0000256" key="7">
    <source>
        <dbReference type="HAMAP-Rule" id="MF_03163"/>
    </source>
</evidence>
<feature type="binding site" evidence="7">
    <location>
        <position position="117"/>
    </location>
    <ligand>
        <name>S-adenosyl-L-methionine</name>
        <dbReference type="ChEBI" id="CHEBI:59789"/>
    </ligand>
</feature>
<dbReference type="HAMAP" id="MF_01547">
    <property type="entry name" value="RNA_methyltr_E"/>
    <property type="match status" value="1"/>
</dbReference>
<evidence type="ECO:0000259" key="10">
    <source>
        <dbReference type="Pfam" id="PF07780"/>
    </source>
</evidence>
<dbReference type="InterPro" id="IPR028589">
    <property type="entry name" value="SPB1-like"/>
</dbReference>
<feature type="domain" description="DUF3381" evidence="11">
    <location>
        <begin position="233"/>
        <end position="381"/>
    </location>
</feature>
<dbReference type="Proteomes" id="UP001217089">
    <property type="component" value="Unassembled WGS sequence"/>
</dbReference>
<evidence type="ECO:0000256" key="5">
    <source>
        <dbReference type="ARBA" id="ARBA00022691"/>
    </source>
</evidence>
<dbReference type="Pfam" id="PF01728">
    <property type="entry name" value="FtsJ"/>
    <property type="match status" value="1"/>
</dbReference>
<evidence type="ECO:0000256" key="4">
    <source>
        <dbReference type="ARBA" id="ARBA00022679"/>
    </source>
</evidence>
<feature type="binding site" evidence="7">
    <location>
        <position position="58"/>
    </location>
    <ligand>
        <name>S-adenosyl-L-methionine</name>
        <dbReference type="ChEBI" id="CHEBI:59789"/>
    </ligand>
</feature>
<evidence type="ECO:0000313" key="13">
    <source>
        <dbReference type="Proteomes" id="UP001217089"/>
    </source>
</evidence>
<gene>
    <name evidence="12" type="ORF">KUTeg_010133</name>
</gene>
<sequence length="658" mass="75987">MGKKSKTGKSRKDKFYRLAKETGYRARSAFKLIQLNRKFEFLQKSRVVIDLCAAPGGWLQVVAENTPVSSLIVGVDLVSIRPIQNVTTLQEDITTDKCRQSLRKELQTWKADCVLNDGAPNVGKNWIHDAFQQAQLTLQALKLATEFLRKGGWFVTKVFRSKDYNALMWVFQQLFKRVHATKPQASRNESAEIFVVCEKYIAPDRLDPKFLDPKHVFKEISEEPKQQINLIHPEKKQRQRDGYAEGDYTLHHTLKATDFMTSDNHLTLLAGASEVVLDDPGIVSHRDTTTEIKECLKDIKVLGKKDIKLILNWRKKLKKDLFTDETKKKKEDSPSVEQVEEDSEDEQAQIEEKLAEVKEEERKALKRKQKKVRKEKIKLQHKMDLKMVIPGDRLDLADDVGLFNLNKIKNKAENGLTRSQKMVTYDRDTKDYLDREDYTSDEEGEEELDLEDISDQEQSDEDISRYGDRYMQDAFAGLEDDLDEDIEIEEMISDYKNKGGSITGPKLGPEGLAIGAAMVQSRKRKRDIIDDAYNRYMFNDEGLPDWFVKDEAKHQKRELPVTKAEIAEYKDKMKSINARPIKKIAEAKSRKKRKKKKEITYVVAKKGTGKRVRRPQGVQGPFKVVDPRMKKDNKHQKKTQKQAKGKKQPKGRKGRQKT</sequence>
<name>A0ABQ9F8Z8_TEGGR</name>
<dbReference type="Gene3D" id="3.40.50.150">
    <property type="entry name" value="Vaccinia Virus protein VP39"/>
    <property type="match status" value="1"/>
</dbReference>
<feature type="compositionally biased region" description="Basic residues" evidence="8">
    <location>
        <begin position="631"/>
        <end position="658"/>
    </location>
</feature>
<proteinExistence type="inferred from homology"/>
<comment type="caution">
    <text evidence="12">The sequence shown here is derived from an EMBL/GenBank/DDBJ whole genome shotgun (WGS) entry which is preliminary data.</text>
</comment>
<evidence type="ECO:0000256" key="1">
    <source>
        <dbReference type="ARBA" id="ARBA00022517"/>
    </source>
</evidence>
<keyword evidence="2 7" id="KW-0698">rRNA processing</keyword>
<feature type="domain" description="Ribosomal RNA methyltransferase SPB1-like C-terminal" evidence="10">
    <location>
        <begin position="500"/>
        <end position="596"/>
    </location>
</feature>